<protein>
    <recommendedName>
        <fullName evidence="11">Ionotropic receptor</fullName>
    </recommendedName>
</protein>
<dbReference type="PANTHER" id="PTHR42643:SF38">
    <property type="entry name" value="IONOTROPIC RECEPTOR 100A"/>
    <property type="match status" value="1"/>
</dbReference>
<name>A0A9P0AIT2_BEMTA</name>
<accession>A0A9P0AIT2</accession>
<comment type="subcellular location">
    <subcellularLocation>
        <location evidence="1">Cell membrane</location>
        <topology evidence="1">Multi-pass membrane protein</topology>
    </subcellularLocation>
</comment>
<proteinExistence type="predicted"/>
<dbReference type="GO" id="GO:0005886">
    <property type="term" value="C:plasma membrane"/>
    <property type="evidence" value="ECO:0007669"/>
    <property type="project" value="UniProtKB-SubCell"/>
</dbReference>
<dbReference type="PANTHER" id="PTHR42643">
    <property type="entry name" value="IONOTROPIC RECEPTOR 20A-RELATED"/>
    <property type="match status" value="1"/>
</dbReference>
<keyword evidence="6" id="KW-0675">Receptor</keyword>
<feature type="transmembrane region" description="Helical" evidence="8">
    <location>
        <begin position="322"/>
        <end position="346"/>
    </location>
</feature>
<dbReference type="InterPro" id="IPR052192">
    <property type="entry name" value="Insect_Ionotropic_Sensory_Rcpt"/>
</dbReference>
<dbReference type="AlphaFoldDB" id="A0A9P0AIT2"/>
<feature type="transmembrane region" description="Helical" evidence="8">
    <location>
        <begin position="553"/>
        <end position="574"/>
    </location>
</feature>
<gene>
    <name evidence="9" type="ORF">BEMITA_LOCUS11152</name>
</gene>
<dbReference type="Gene3D" id="1.10.287.70">
    <property type="match status" value="1"/>
</dbReference>
<sequence>MCEEEITLSLTELEGTSELADRNYNVTEGLYNNPIWNSNNLLIFVLNNFDQNDSSSNTSLGAYCKKERDIAGMHDALVLTFKFFWRFFRGHKTVICLAINCARYDPFTQKIVWQSDEDNEIFDFSVNDLHGKSMRVVDQSLVETKGLYDGSFEFSLADIISNIFISLESSINCRFDFDFVFLQELNPEPNYYEAGHKGADFHFLNLVATQDTVNLQRFDHSIGVESKATCIITPHSEFMPQLLVGFKSFTFVVWIFILISAFAFFLMQYFFQRLQYTVFQKMYTEADASLYESTSSLLTVYAYFICGSPPTLLLGRFITGKILFLIFSCFASIISTLFLSGMTTLLTDRVQYPEINSLEDLAASDLLVQTLDENSAARYLAHFEDIGELTAKLTSSMAWYINSIFESSTDDKRFAGEMDNFSRTGLEGEMVKHVMMNTRTITAADAILVSIPSLWIKHNSIKLKIWLPKGGEMKYDYHLIEECLTRNPHSFSFLKNMFLNDLFEGKVAQFMESGHVKKIVESFYPLGITFDADLVPAEDGEPRPYGMDDLQSAFISLIVGLFLSFLLFVGELLADNLQNWAIFKRFIRLKTFI</sequence>
<keyword evidence="5 8" id="KW-0472">Membrane</keyword>
<feature type="transmembrane region" description="Helical" evidence="8">
    <location>
        <begin position="251"/>
        <end position="271"/>
    </location>
</feature>
<keyword evidence="7" id="KW-0325">Glycoprotein</keyword>
<evidence type="ECO:0000256" key="1">
    <source>
        <dbReference type="ARBA" id="ARBA00004651"/>
    </source>
</evidence>
<keyword evidence="10" id="KW-1185">Reference proteome</keyword>
<evidence type="ECO:0000256" key="8">
    <source>
        <dbReference type="SAM" id="Phobius"/>
    </source>
</evidence>
<evidence type="ECO:0008006" key="11">
    <source>
        <dbReference type="Google" id="ProtNLM"/>
    </source>
</evidence>
<evidence type="ECO:0000313" key="9">
    <source>
        <dbReference type="EMBL" id="CAH0392665.1"/>
    </source>
</evidence>
<reference evidence="9" key="1">
    <citation type="submission" date="2021-12" db="EMBL/GenBank/DDBJ databases">
        <authorList>
            <person name="King R."/>
        </authorList>
    </citation>
    <scope>NUCLEOTIDE SEQUENCE</scope>
</reference>
<evidence type="ECO:0000256" key="5">
    <source>
        <dbReference type="ARBA" id="ARBA00023136"/>
    </source>
</evidence>
<organism evidence="9 10">
    <name type="scientific">Bemisia tabaci</name>
    <name type="common">Sweetpotato whitefly</name>
    <name type="synonym">Aleurodes tabaci</name>
    <dbReference type="NCBI Taxonomy" id="7038"/>
    <lineage>
        <taxon>Eukaryota</taxon>
        <taxon>Metazoa</taxon>
        <taxon>Ecdysozoa</taxon>
        <taxon>Arthropoda</taxon>
        <taxon>Hexapoda</taxon>
        <taxon>Insecta</taxon>
        <taxon>Pterygota</taxon>
        <taxon>Neoptera</taxon>
        <taxon>Paraneoptera</taxon>
        <taxon>Hemiptera</taxon>
        <taxon>Sternorrhyncha</taxon>
        <taxon>Aleyrodoidea</taxon>
        <taxon>Aleyrodidae</taxon>
        <taxon>Aleyrodinae</taxon>
        <taxon>Bemisia</taxon>
    </lineage>
</organism>
<evidence type="ECO:0000313" key="10">
    <source>
        <dbReference type="Proteomes" id="UP001152759"/>
    </source>
</evidence>
<evidence type="ECO:0000256" key="6">
    <source>
        <dbReference type="ARBA" id="ARBA00023170"/>
    </source>
</evidence>
<keyword evidence="4 8" id="KW-1133">Transmembrane helix</keyword>
<evidence type="ECO:0000256" key="3">
    <source>
        <dbReference type="ARBA" id="ARBA00022692"/>
    </source>
</evidence>
<keyword evidence="3 8" id="KW-0812">Transmembrane</keyword>
<dbReference type="Proteomes" id="UP001152759">
    <property type="component" value="Chromosome 7"/>
</dbReference>
<keyword evidence="2" id="KW-1003">Cell membrane</keyword>
<evidence type="ECO:0000256" key="2">
    <source>
        <dbReference type="ARBA" id="ARBA00022475"/>
    </source>
</evidence>
<evidence type="ECO:0000256" key="4">
    <source>
        <dbReference type="ARBA" id="ARBA00022989"/>
    </source>
</evidence>
<dbReference type="EMBL" id="OU963868">
    <property type="protein sequence ID" value="CAH0392665.1"/>
    <property type="molecule type" value="Genomic_DNA"/>
</dbReference>
<evidence type="ECO:0000256" key="7">
    <source>
        <dbReference type="ARBA" id="ARBA00023180"/>
    </source>
</evidence>